<dbReference type="AlphaFoldDB" id="A0A916SHR5"/>
<reference evidence="2" key="1">
    <citation type="journal article" date="2014" name="Int. J. Syst. Evol. Microbiol.">
        <title>Complete genome sequence of Corynebacterium casei LMG S-19264T (=DSM 44701T), isolated from a smear-ripened cheese.</title>
        <authorList>
            <consortium name="US DOE Joint Genome Institute (JGI-PGF)"/>
            <person name="Walter F."/>
            <person name="Albersmeier A."/>
            <person name="Kalinowski J."/>
            <person name="Ruckert C."/>
        </authorList>
    </citation>
    <scope>NUCLEOTIDE SEQUENCE</scope>
    <source>
        <strain evidence="2">CGMCC 1.15322</strain>
    </source>
</reference>
<protein>
    <submittedName>
        <fullName evidence="2">Glycerophosphoryl diester phosphodiesterase</fullName>
    </submittedName>
</protein>
<evidence type="ECO:0000313" key="2">
    <source>
        <dbReference type="EMBL" id="GGA98091.1"/>
    </source>
</evidence>
<evidence type="ECO:0000259" key="1">
    <source>
        <dbReference type="PROSITE" id="PS51704"/>
    </source>
</evidence>
<evidence type="ECO:0000313" key="3">
    <source>
        <dbReference type="Proteomes" id="UP000620596"/>
    </source>
</evidence>
<dbReference type="SUPFAM" id="SSF51695">
    <property type="entry name" value="PLC-like phosphodiesterases"/>
    <property type="match status" value="1"/>
</dbReference>
<proteinExistence type="predicted"/>
<dbReference type="EMBL" id="BMIG01000005">
    <property type="protein sequence ID" value="GGA98091.1"/>
    <property type="molecule type" value="Genomic_DNA"/>
</dbReference>
<dbReference type="InterPro" id="IPR030395">
    <property type="entry name" value="GP_PDE_dom"/>
</dbReference>
<name>A0A916SHR5_9BURK</name>
<organism evidence="2 3">
    <name type="scientific">Polaromonas eurypsychrophila</name>
    <dbReference type="NCBI Taxonomy" id="1614635"/>
    <lineage>
        <taxon>Bacteria</taxon>
        <taxon>Pseudomonadati</taxon>
        <taxon>Pseudomonadota</taxon>
        <taxon>Betaproteobacteria</taxon>
        <taxon>Burkholderiales</taxon>
        <taxon>Comamonadaceae</taxon>
        <taxon>Polaromonas</taxon>
    </lineage>
</organism>
<dbReference type="Proteomes" id="UP000620596">
    <property type="component" value="Unassembled WGS sequence"/>
</dbReference>
<dbReference type="InterPro" id="IPR017946">
    <property type="entry name" value="PLC-like_Pdiesterase_TIM-brl"/>
</dbReference>
<dbReference type="PANTHER" id="PTHR46211:SF14">
    <property type="entry name" value="GLYCEROPHOSPHODIESTER PHOSPHODIESTERASE"/>
    <property type="match status" value="1"/>
</dbReference>
<dbReference type="GO" id="GO:0006629">
    <property type="term" value="P:lipid metabolic process"/>
    <property type="evidence" value="ECO:0007669"/>
    <property type="project" value="InterPro"/>
</dbReference>
<dbReference type="PANTHER" id="PTHR46211">
    <property type="entry name" value="GLYCEROPHOSPHORYL DIESTER PHOSPHODIESTERASE"/>
    <property type="match status" value="1"/>
</dbReference>
<dbReference type="Gene3D" id="3.20.20.190">
    <property type="entry name" value="Phosphatidylinositol (PI) phosphodiesterase"/>
    <property type="match status" value="1"/>
</dbReference>
<gene>
    <name evidence="2" type="ORF">GCM10011496_18980</name>
</gene>
<reference evidence="2" key="2">
    <citation type="submission" date="2020-09" db="EMBL/GenBank/DDBJ databases">
        <authorList>
            <person name="Sun Q."/>
            <person name="Zhou Y."/>
        </authorList>
    </citation>
    <scope>NUCLEOTIDE SEQUENCE</scope>
    <source>
        <strain evidence="2">CGMCC 1.15322</strain>
    </source>
</reference>
<comment type="caution">
    <text evidence="2">The sequence shown here is derived from an EMBL/GenBank/DDBJ whole genome shotgun (WGS) entry which is preliminary data.</text>
</comment>
<dbReference type="PROSITE" id="PS51704">
    <property type="entry name" value="GP_PDE"/>
    <property type="match status" value="1"/>
</dbReference>
<sequence>MVKLMLVDGVARIHAPIVTPAGQNAAMTMLTHPAMPPHSPAIRSLFDSCVRTPNMGWRPIWLVILTTVSLFAQPAAAFDLQGHRGARGLAPENTLPAFERALAIGVSTLELDVGLSADGVVVIAHDLHLNPLITRDAAGQWLIGSKGPLIRSLRLAQLQTYDVGRIQPGTPYASTFGSQQPLDGTRIPTLAALFERVKLLGGNGMRFNIETKINPEQPGDTASPEQMTEALLKVVRDAGMLQRVSIQSFDWRTLQIVQRLEPSIPTVYLSIQTANSNNIASGAWTAGFKLAEHAGVPAMVKAAGGAVWAPNGGAVTQALVQQAQALGLKVIPWTINQVADMERLIAWGVDGLITDYPDRLREVMHQRQIALPAPLKP</sequence>
<dbReference type="GO" id="GO:0008081">
    <property type="term" value="F:phosphoric diester hydrolase activity"/>
    <property type="evidence" value="ECO:0007669"/>
    <property type="project" value="InterPro"/>
</dbReference>
<dbReference type="CDD" id="cd08567">
    <property type="entry name" value="GDPD_SpGDE_like"/>
    <property type="match status" value="1"/>
</dbReference>
<feature type="domain" description="GP-PDE" evidence="1">
    <location>
        <begin position="78"/>
        <end position="364"/>
    </location>
</feature>
<accession>A0A916SHR5</accession>
<dbReference type="Pfam" id="PF03009">
    <property type="entry name" value="GDPD"/>
    <property type="match status" value="1"/>
</dbReference>
<keyword evidence="3" id="KW-1185">Reference proteome</keyword>